<dbReference type="RefSeq" id="WP_103703825.1">
    <property type="nucleotide sequence ID" value="NZ_PQGA01000003.1"/>
</dbReference>
<dbReference type="Proteomes" id="UP000237381">
    <property type="component" value="Unassembled WGS sequence"/>
</dbReference>
<dbReference type="AlphaFoldDB" id="A0A2S4MFS5"/>
<name>A0A2S4MFS5_9BURK</name>
<keyword evidence="2" id="KW-1185">Reference proteome</keyword>
<evidence type="ECO:0000313" key="1">
    <source>
        <dbReference type="EMBL" id="POR53596.1"/>
    </source>
</evidence>
<sequence>MEQSARSDTAAFLRRVLPGQGVLCAAKLEQGTKGPWWRHKPVADVDGLAARVQSINTAKADAYMAMAGFRERREAGPAGGRARFRRTGENAQWFRSLWLDIDVKPGRDDAYSTPAQAAKGIDRFIRESGLPFPLVVSSGHGFHLYWPFGQYISRDGWQRLACDL</sequence>
<comment type="caution">
    <text evidence="1">The sequence shown here is derived from an EMBL/GenBank/DDBJ whole genome shotgun (WGS) entry which is preliminary data.</text>
</comment>
<organism evidence="1 2">
    <name type="scientific">Paraburkholderia eburnea</name>
    <dbReference type="NCBI Taxonomy" id="1189126"/>
    <lineage>
        <taxon>Bacteria</taxon>
        <taxon>Pseudomonadati</taxon>
        <taxon>Pseudomonadota</taxon>
        <taxon>Betaproteobacteria</taxon>
        <taxon>Burkholderiales</taxon>
        <taxon>Burkholderiaceae</taxon>
        <taxon>Paraburkholderia</taxon>
    </lineage>
</organism>
<accession>A0A2S4MFS5</accession>
<dbReference type="EMBL" id="PQGA01000003">
    <property type="protein sequence ID" value="POR53596.1"/>
    <property type="molecule type" value="Genomic_DNA"/>
</dbReference>
<protein>
    <submittedName>
        <fullName evidence="1">Uncharacterized protein</fullName>
    </submittedName>
</protein>
<proteinExistence type="predicted"/>
<dbReference type="OrthoDB" id="5959484at2"/>
<gene>
    <name evidence="1" type="ORF">B0G62_103168</name>
</gene>
<reference evidence="1 2" key="1">
    <citation type="submission" date="2018-01" db="EMBL/GenBank/DDBJ databases">
        <title>Genomic Encyclopedia of Type Strains, Phase III (KMG-III): the genomes of soil and plant-associated and newly described type strains.</title>
        <authorList>
            <person name="Whitman W."/>
        </authorList>
    </citation>
    <scope>NUCLEOTIDE SEQUENCE [LARGE SCALE GENOMIC DNA]</scope>
    <source>
        <strain evidence="1 2">JCM 18070</strain>
    </source>
</reference>
<evidence type="ECO:0000313" key="2">
    <source>
        <dbReference type="Proteomes" id="UP000237381"/>
    </source>
</evidence>